<evidence type="ECO:0000256" key="4">
    <source>
        <dbReference type="ARBA" id="ARBA00023163"/>
    </source>
</evidence>
<dbReference type="RefSeq" id="WP_018975568.1">
    <property type="nucleotide sequence ID" value="NZ_BMLN01000003.1"/>
</dbReference>
<dbReference type="InterPro" id="IPR005119">
    <property type="entry name" value="LysR_subst-bd"/>
</dbReference>
<evidence type="ECO:0000313" key="6">
    <source>
        <dbReference type="EMBL" id="GGN96038.1"/>
    </source>
</evidence>
<comment type="similarity">
    <text evidence="1">Belongs to the LysR transcriptional regulatory family.</text>
</comment>
<dbReference type="EMBL" id="BMLN01000003">
    <property type="protein sequence ID" value="GGN96038.1"/>
    <property type="molecule type" value="Genomic_DNA"/>
</dbReference>
<dbReference type="Gene3D" id="1.10.10.10">
    <property type="entry name" value="Winged helix-like DNA-binding domain superfamily/Winged helix DNA-binding domain"/>
    <property type="match status" value="1"/>
</dbReference>
<proteinExistence type="inferred from homology"/>
<comment type="caution">
    <text evidence="6">The sequence shown here is derived from an EMBL/GenBank/DDBJ whole genome shotgun (WGS) entry which is preliminary data.</text>
</comment>
<evidence type="ECO:0000313" key="7">
    <source>
        <dbReference type="Proteomes" id="UP000606653"/>
    </source>
</evidence>
<keyword evidence="2" id="KW-0805">Transcription regulation</keyword>
<gene>
    <name evidence="6" type="ORF">GCM10010969_12560</name>
</gene>
<evidence type="ECO:0000256" key="1">
    <source>
        <dbReference type="ARBA" id="ARBA00009437"/>
    </source>
</evidence>
<dbReference type="PRINTS" id="PR00039">
    <property type="entry name" value="HTHLYSR"/>
</dbReference>
<keyword evidence="4" id="KW-0804">Transcription</keyword>
<dbReference type="InterPro" id="IPR036388">
    <property type="entry name" value="WH-like_DNA-bd_sf"/>
</dbReference>
<keyword evidence="3" id="KW-0238">DNA-binding</keyword>
<evidence type="ECO:0000256" key="3">
    <source>
        <dbReference type="ARBA" id="ARBA00023125"/>
    </source>
</evidence>
<dbReference type="InterPro" id="IPR036390">
    <property type="entry name" value="WH_DNA-bd_sf"/>
</dbReference>
<dbReference type="SUPFAM" id="SSF46785">
    <property type="entry name" value="Winged helix' DNA-binding domain"/>
    <property type="match status" value="1"/>
</dbReference>
<dbReference type="Pfam" id="PF00126">
    <property type="entry name" value="HTH_1"/>
    <property type="match status" value="1"/>
</dbReference>
<dbReference type="Pfam" id="PF03466">
    <property type="entry name" value="LysR_substrate"/>
    <property type="match status" value="1"/>
</dbReference>
<dbReference type="InterPro" id="IPR000847">
    <property type="entry name" value="LysR_HTH_N"/>
</dbReference>
<name>A0ABQ2KX89_9BACL</name>
<dbReference type="PANTHER" id="PTHR30126:SF39">
    <property type="entry name" value="HTH-TYPE TRANSCRIPTIONAL REGULATOR CYSL"/>
    <property type="match status" value="1"/>
</dbReference>
<dbReference type="PROSITE" id="PS50931">
    <property type="entry name" value="HTH_LYSR"/>
    <property type="match status" value="1"/>
</dbReference>
<accession>A0ABQ2KX89</accession>
<dbReference type="SUPFAM" id="SSF53850">
    <property type="entry name" value="Periplasmic binding protein-like II"/>
    <property type="match status" value="1"/>
</dbReference>
<reference evidence="7" key="1">
    <citation type="journal article" date="2019" name="Int. J. Syst. Evol. Microbiol.">
        <title>The Global Catalogue of Microorganisms (GCM) 10K type strain sequencing project: providing services to taxonomists for standard genome sequencing and annotation.</title>
        <authorList>
            <consortium name="The Broad Institute Genomics Platform"/>
            <consortium name="The Broad Institute Genome Sequencing Center for Infectious Disease"/>
            <person name="Wu L."/>
            <person name="Ma J."/>
        </authorList>
    </citation>
    <scope>NUCLEOTIDE SEQUENCE [LARGE SCALE GENOMIC DNA]</scope>
    <source>
        <strain evidence="7">CGMCC 1.6964</strain>
    </source>
</reference>
<evidence type="ECO:0000256" key="2">
    <source>
        <dbReference type="ARBA" id="ARBA00023015"/>
    </source>
</evidence>
<evidence type="ECO:0000259" key="5">
    <source>
        <dbReference type="PROSITE" id="PS50931"/>
    </source>
</evidence>
<dbReference type="PANTHER" id="PTHR30126">
    <property type="entry name" value="HTH-TYPE TRANSCRIPTIONAL REGULATOR"/>
    <property type="match status" value="1"/>
</dbReference>
<sequence>MALNFHQLHIFHTVAEKGSFSAAAAAMHMTQPAVTMQVQTLEEYFGTKLLNRSTKKIELTESGRILLPFARRSIELMRETDMEMARFTHKLEGRLQFGASNTIGEYVLPPLLVPFGRQHPDIAISLKVMNTTQILDEIARHTLNFGLVEAPVVHPDVISEAVMQDELRLIVPTGHPLANRKSVALEEAASYPFVLREEGSGTRQVMEDEWKAKGMDPRSLQTVMELGSTGAVKSAVEAGLGITMLSPSSVKHELSLGLLHAVSIEDASFKRQFYSVRLKSTLLPISAVAFLNFLRERYEQTNKQGSKPSRKRKGEE</sequence>
<dbReference type="CDD" id="cd08420">
    <property type="entry name" value="PBP2_CysL_like"/>
    <property type="match status" value="1"/>
</dbReference>
<dbReference type="Gene3D" id="3.40.190.290">
    <property type="match status" value="1"/>
</dbReference>
<dbReference type="InterPro" id="IPR047788">
    <property type="entry name" value="LysR-like_Sec_metab"/>
</dbReference>
<organism evidence="6 7">
    <name type="scientific">Saccharibacillus kuerlensis</name>
    <dbReference type="NCBI Taxonomy" id="459527"/>
    <lineage>
        <taxon>Bacteria</taxon>
        <taxon>Bacillati</taxon>
        <taxon>Bacillota</taxon>
        <taxon>Bacilli</taxon>
        <taxon>Bacillales</taxon>
        <taxon>Paenibacillaceae</taxon>
        <taxon>Saccharibacillus</taxon>
    </lineage>
</organism>
<keyword evidence="7" id="KW-1185">Reference proteome</keyword>
<feature type="domain" description="HTH lysR-type" evidence="5">
    <location>
        <begin position="3"/>
        <end position="60"/>
    </location>
</feature>
<dbReference type="Proteomes" id="UP000606653">
    <property type="component" value="Unassembled WGS sequence"/>
</dbReference>
<protein>
    <submittedName>
        <fullName evidence="6">LysR family transcriptional regulator</fullName>
    </submittedName>
</protein>
<dbReference type="NCBIfam" id="NF040786">
    <property type="entry name" value="LysR_Sec_metab"/>
    <property type="match status" value="1"/>
</dbReference>